<dbReference type="InterPro" id="IPR016166">
    <property type="entry name" value="FAD-bd_PCMH"/>
</dbReference>
<evidence type="ECO:0000313" key="7">
    <source>
        <dbReference type="EMBL" id="KAG5171959.1"/>
    </source>
</evidence>
<dbReference type="PANTHER" id="PTHR42973">
    <property type="entry name" value="BINDING OXIDOREDUCTASE, PUTATIVE (AFU_ORTHOLOGUE AFUA_1G17690)-RELATED"/>
    <property type="match status" value="1"/>
</dbReference>
<reference evidence="7" key="1">
    <citation type="submission" date="2021-02" db="EMBL/GenBank/DDBJ databases">
        <title>Psilocybe cubensis genome.</title>
        <authorList>
            <person name="Mckernan K.J."/>
            <person name="Crawford S."/>
            <person name="Trippe A."/>
            <person name="Kane L.T."/>
            <person name="Mclaughlin S."/>
        </authorList>
    </citation>
    <scope>NUCLEOTIDE SEQUENCE [LARGE SCALE GENOMIC DNA]</scope>
    <source>
        <strain evidence="7">MGC-MH-2018</strain>
    </source>
</reference>
<evidence type="ECO:0000259" key="6">
    <source>
        <dbReference type="PROSITE" id="PS51387"/>
    </source>
</evidence>
<gene>
    <name evidence="7" type="ORF">JR316_004048</name>
</gene>
<dbReference type="OrthoDB" id="2151789at2759"/>
<dbReference type="PANTHER" id="PTHR42973:SF13">
    <property type="entry name" value="FAD-BINDING PCMH-TYPE DOMAIN-CONTAINING PROTEIN"/>
    <property type="match status" value="1"/>
</dbReference>
<evidence type="ECO:0000256" key="5">
    <source>
        <dbReference type="SAM" id="SignalP"/>
    </source>
</evidence>
<keyword evidence="5" id="KW-0732">Signal</keyword>
<sequence>MKLLAFNLLLLFRLGAAGSTSSQTLDRVCKTIAQSLSTTDSVFYPGDPEYDSGIAHWATSSTQLSKCVVEPTNPTDVGKILVILGKTRTPFAIKSGGHATNKGFSSTTGVHISLTRFKGITYNATSATVDVGPGLVWDDVYAALEPFGVSALGARVTGIGIGGFLLGGGYSWQSNEHGLAIDNIIAFELVKPDGRVAIVTKASDPKLFFGLKGGMNNFGIVTKFTLKTFPQGQVWGGFVANLEASVPDLEAAIVNFQATVTDPKASIVMAWNYLPSLQQIAVSQLLFYNGPTPPPGMFDAFLRPPVFESDISTRSFLSLIQASPTDASGGVRTFFNGFPVLNLTANLSHVLVNETKFWGPVLASKSAITISYSMEMFQPSIYSHNPDPTAYPPSRKLFSQPFEMAYAWNSSDFDADMHAAAIASAAHIQQAAIAEGQIQVVNAPIYPNYGLAGTPIEKIYGRNVPALRALKNRVDPHDVMGLAGGWKF</sequence>
<dbReference type="Pfam" id="PF01565">
    <property type="entry name" value="FAD_binding_4"/>
    <property type="match status" value="1"/>
</dbReference>
<protein>
    <recommendedName>
        <fullName evidence="6">FAD-binding PCMH-type domain-containing protein</fullName>
    </recommendedName>
</protein>
<proteinExistence type="inferred from homology"/>
<feature type="signal peptide" evidence="5">
    <location>
        <begin position="1"/>
        <end position="17"/>
    </location>
</feature>
<accession>A0A8H7Y6Q7</accession>
<name>A0A8H7Y6Q7_PSICU</name>
<dbReference type="GO" id="GO:0071949">
    <property type="term" value="F:FAD binding"/>
    <property type="evidence" value="ECO:0007669"/>
    <property type="project" value="InterPro"/>
</dbReference>
<evidence type="ECO:0000256" key="1">
    <source>
        <dbReference type="ARBA" id="ARBA00005466"/>
    </source>
</evidence>
<dbReference type="SUPFAM" id="SSF56176">
    <property type="entry name" value="FAD-binding/transporter-associated domain-like"/>
    <property type="match status" value="1"/>
</dbReference>
<evidence type="ECO:0000256" key="2">
    <source>
        <dbReference type="ARBA" id="ARBA00022630"/>
    </source>
</evidence>
<comment type="caution">
    <text evidence="7">The sequence shown here is derived from an EMBL/GenBank/DDBJ whole genome shotgun (WGS) entry which is preliminary data.</text>
</comment>
<feature type="chain" id="PRO_5034261041" description="FAD-binding PCMH-type domain-containing protein" evidence="5">
    <location>
        <begin position="18"/>
        <end position="488"/>
    </location>
</feature>
<evidence type="ECO:0000256" key="4">
    <source>
        <dbReference type="ARBA" id="ARBA00023002"/>
    </source>
</evidence>
<dbReference type="AlphaFoldDB" id="A0A8H7Y6Q7"/>
<organism evidence="7">
    <name type="scientific">Psilocybe cubensis</name>
    <name type="common">Psychedelic mushroom</name>
    <name type="synonym">Stropharia cubensis</name>
    <dbReference type="NCBI Taxonomy" id="181762"/>
    <lineage>
        <taxon>Eukaryota</taxon>
        <taxon>Fungi</taxon>
        <taxon>Dikarya</taxon>
        <taxon>Basidiomycota</taxon>
        <taxon>Agaricomycotina</taxon>
        <taxon>Agaricomycetes</taxon>
        <taxon>Agaricomycetidae</taxon>
        <taxon>Agaricales</taxon>
        <taxon>Agaricineae</taxon>
        <taxon>Strophariaceae</taxon>
        <taxon>Psilocybe</taxon>
    </lineage>
</organism>
<dbReference type="InterPro" id="IPR036318">
    <property type="entry name" value="FAD-bd_PCMH-like_sf"/>
</dbReference>
<evidence type="ECO:0000256" key="3">
    <source>
        <dbReference type="ARBA" id="ARBA00022827"/>
    </source>
</evidence>
<comment type="similarity">
    <text evidence="1">Belongs to the oxygen-dependent FAD-linked oxidoreductase family.</text>
</comment>
<dbReference type="PROSITE" id="PS51387">
    <property type="entry name" value="FAD_PCMH"/>
    <property type="match status" value="1"/>
</dbReference>
<keyword evidence="3" id="KW-0274">FAD</keyword>
<dbReference type="Gene3D" id="3.30.465.10">
    <property type="match status" value="1"/>
</dbReference>
<dbReference type="InterPro" id="IPR006094">
    <property type="entry name" value="Oxid_FAD_bind_N"/>
</dbReference>
<keyword evidence="2" id="KW-0285">Flavoprotein</keyword>
<dbReference type="EMBL" id="JAFIQS010000003">
    <property type="protein sequence ID" value="KAG5171959.1"/>
    <property type="molecule type" value="Genomic_DNA"/>
</dbReference>
<feature type="domain" description="FAD-binding PCMH-type" evidence="6">
    <location>
        <begin position="61"/>
        <end position="231"/>
    </location>
</feature>
<dbReference type="InterPro" id="IPR016169">
    <property type="entry name" value="FAD-bd_PCMH_sub2"/>
</dbReference>
<dbReference type="InterPro" id="IPR050416">
    <property type="entry name" value="FAD-linked_Oxidoreductase"/>
</dbReference>
<dbReference type="GO" id="GO:0016491">
    <property type="term" value="F:oxidoreductase activity"/>
    <property type="evidence" value="ECO:0007669"/>
    <property type="project" value="UniProtKB-KW"/>
</dbReference>
<keyword evidence="4" id="KW-0560">Oxidoreductase</keyword>